<protein>
    <recommendedName>
        <fullName evidence="2">UPF0178 protein GCM10007891_15090</fullName>
    </recommendedName>
</protein>
<dbReference type="HAMAP" id="MF_00489">
    <property type="entry name" value="UPF0178"/>
    <property type="match status" value="1"/>
</dbReference>
<comment type="similarity">
    <text evidence="1 2">Belongs to the UPF0178 family.</text>
</comment>
<dbReference type="PANTHER" id="PTHR35146:SF1">
    <property type="entry name" value="UPF0178 PROTEIN YAII"/>
    <property type="match status" value="1"/>
</dbReference>
<dbReference type="CDD" id="cd18720">
    <property type="entry name" value="PIN_YqxD-like"/>
    <property type="match status" value="1"/>
</dbReference>
<dbReference type="InterPro" id="IPR003791">
    <property type="entry name" value="UPF0178"/>
</dbReference>
<keyword evidence="4" id="KW-1185">Reference proteome</keyword>
<evidence type="ECO:0000313" key="4">
    <source>
        <dbReference type="Proteomes" id="UP001161423"/>
    </source>
</evidence>
<proteinExistence type="inferred from homology"/>
<comment type="caution">
    <text evidence="3">The sequence shown here is derived from an EMBL/GenBank/DDBJ whole genome shotgun (WGS) entry which is preliminary data.</text>
</comment>
<organism evidence="3 4">
    <name type="scientific">Methylophaga thalassica</name>
    <dbReference type="NCBI Taxonomy" id="40223"/>
    <lineage>
        <taxon>Bacteria</taxon>
        <taxon>Pseudomonadati</taxon>
        <taxon>Pseudomonadota</taxon>
        <taxon>Gammaproteobacteria</taxon>
        <taxon>Thiotrichales</taxon>
        <taxon>Piscirickettsiaceae</taxon>
        <taxon>Methylophaga</taxon>
    </lineage>
</organism>
<dbReference type="Pfam" id="PF02639">
    <property type="entry name" value="DUF188"/>
    <property type="match status" value="1"/>
</dbReference>
<name>A0ABQ5TV69_9GAMM</name>
<dbReference type="RefSeq" id="WP_284450756.1">
    <property type="nucleotide sequence ID" value="NZ_BSND01000005.1"/>
</dbReference>
<gene>
    <name evidence="3" type="ORF">GCM10007891_15090</name>
</gene>
<sequence>MHIWVDADACPAVIKEILIRASRRTSLPLTFIANHAIKVPADNQIQFIQVASGFDMADNEIASRVQAKDLVITADIPLANDVIDRGGICLSPRGELMDKSNIAARLTMRNFMDTMRSSGVDTGGQNAFNHRDRMQFANQLDKIIQSSL</sequence>
<reference evidence="3" key="2">
    <citation type="submission" date="2023-01" db="EMBL/GenBank/DDBJ databases">
        <title>Draft genome sequence of Methylophaga thalassica strain NBRC 102424.</title>
        <authorList>
            <person name="Sun Q."/>
            <person name="Mori K."/>
        </authorList>
    </citation>
    <scope>NUCLEOTIDE SEQUENCE</scope>
    <source>
        <strain evidence="3">NBRC 102424</strain>
    </source>
</reference>
<dbReference type="EMBL" id="BSND01000005">
    <property type="protein sequence ID" value="GLP99655.1"/>
    <property type="molecule type" value="Genomic_DNA"/>
</dbReference>
<reference evidence="3" key="1">
    <citation type="journal article" date="2014" name="Int. J. Syst. Evol. Microbiol.">
        <title>Complete genome of a new Firmicutes species belonging to the dominant human colonic microbiota ('Ruminococcus bicirculans') reveals two chromosomes and a selective capacity to utilize plant glucans.</title>
        <authorList>
            <consortium name="NISC Comparative Sequencing Program"/>
            <person name="Wegmann U."/>
            <person name="Louis P."/>
            <person name="Goesmann A."/>
            <person name="Henrissat B."/>
            <person name="Duncan S.H."/>
            <person name="Flint H.J."/>
        </authorList>
    </citation>
    <scope>NUCLEOTIDE SEQUENCE</scope>
    <source>
        <strain evidence="3">NBRC 102424</strain>
    </source>
</reference>
<accession>A0ABQ5TV69</accession>
<evidence type="ECO:0000256" key="2">
    <source>
        <dbReference type="HAMAP-Rule" id="MF_00489"/>
    </source>
</evidence>
<evidence type="ECO:0000313" key="3">
    <source>
        <dbReference type="EMBL" id="GLP99655.1"/>
    </source>
</evidence>
<dbReference type="NCBIfam" id="NF001095">
    <property type="entry name" value="PRK00124.1"/>
    <property type="match status" value="1"/>
</dbReference>
<evidence type="ECO:0000256" key="1">
    <source>
        <dbReference type="ARBA" id="ARBA00008522"/>
    </source>
</evidence>
<dbReference type="Proteomes" id="UP001161423">
    <property type="component" value="Unassembled WGS sequence"/>
</dbReference>
<dbReference type="PANTHER" id="PTHR35146">
    <property type="entry name" value="UPF0178 PROTEIN YAII"/>
    <property type="match status" value="1"/>
</dbReference>